<dbReference type="GO" id="GO:0015562">
    <property type="term" value="F:efflux transmembrane transporter activity"/>
    <property type="evidence" value="ECO:0007669"/>
    <property type="project" value="InterPro"/>
</dbReference>
<gene>
    <name evidence="3" type="ORF">SAMN05216204_12131</name>
</gene>
<dbReference type="EMBL" id="FOLD01000021">
    <property type="protein sequence ID" value="SFD29505.1"/>
    <property type="molecule type" value="Genomic_DNA"/>
</dbReference>
<accession>A0A1I1R5D2</accession>
<dbReference type="AlphaFoldDB" id="A0A1I1R5D2"/>
<evidence type="ECO:0000313" key="3">
    <source>
        <dbReference type="EMBL" id="SFD29505.1"/>
    </source>
</evidence>
<keyword evidence="2" id="KW-0732">Signal</keyword>
<dbReference type="Proteomes" id="UP000198639">
    <property type="component" value="Unassembled WGS sequence"/>
</dbReference>
<name>A0A1I1R5D2_9BURK</name>
<feature type="signal peptide" evidence="2">
    <location>
        <begin position="1"/>
        <end position="23"/>
    </location>
</feature>
<protein>
    <submittedName>
        <fullName evidence="3">Outer membrane protein TolC</fullName>
    </submittedName>
</protein>
<dbReference type="PROSITE" id="PS51257">
    <property type="entry name" value="PROKAR_LIPOPROTEIN"/>
    <property type="match status" value="1"/>
</dbReference>
<dbReference type="Gene3D" id="1.20.1600.10">
    <property type="entry name" value="Outer membrane efflux proteins (OEP)"/>
    <property type="match status" value="1"/>
</dbReference>
<dbReference type="InterPro" id="IPR010131">
    <property type="entry name" value="MdtP/NodT-like"/>
</dbReference>
<feature type="region of interest" description="Disordered" evidence="1">
    <location>
        <begin position="30"/>
        <end position="60"/>
    </location>
</feature>
<evidence type="ECO:0000256" key="2">
    <source>
        <dbReference type="SAM" id="SignalP"/>
    </source>
</evidence>
<keyword evidence="4" id="KW-1185">Reference proteome</keyword>
<organism evidence="3 4">
    <name type="scientific">Massilia yuzhufengensis</name>
    <dbReference type="NCBI Taxonomy" id="1164594"/>
    <lineage>
        <taxon>Bacteria</taxon>
        <taxon>Pseudomonadati</taxon>
        <taxon>Pseudomonadota</taxon>
        <taxon>Betaproteobacteria</taxon>
        <taxon>Burkholderiales</taxon>
        <taxon>Oxalobacteraceae</taxon>
        <taxon>Telluria group</taxon>
        <taxon>Massilia</taxon>
    </lineage>
</organism>
<dbReference type="PANTHER" id="PTHR30203">
    <property type="entry name" value="OUTER MEMBRANE CATION EFFLUX PROTEIN"/>
    <property type="match status" value="1"/>
</dbReference>
<dbReference type="PANTHER" id="PTHR30203:SF24">
    <property type="entry name" value="BLR4935 PROTEIN"/>
    <property type="match status" value="1"/>
</dbReference>
<evidence type="ECO:0000256" key="1">
    <source>
        <dbReference type="SAM" id="MobiDB-lite"/>
    </source>
</evidence>
<reference evidence="4" key="1">
    <citation type="submission" date="2016-10" db="EMBL/GenBank/DDBJ databases">
        <authorList>
            <person name="Varghese N."/>
            <person name="Submissions S."/>
        </authorList>
    </citation>
    <scope>NUCLEOTIDE SEQUENCE [LARGE SCALE GENOMIC DNA]</scope>
    <source>
        <strain evidence="4">CGMCC 1.12041</strain>
    </source>
</reference>
<dbReference type="SUPFAM" id="SSF56954">
    <property type="entry name" value="Outer membrane efflux proteins (OEP)"/>
    <property type="match status" value="1"/>
</dbReference>
<sequence>MRPLNITPALKTSGLLLAISVLAGCSTLSSDGGATDVSKLTKPRTGFGVSAERNDKDAQTSTTEVSKLLSSPLTPDSAVQIALLNNRGFQASLAELGVSEADFVQAGRLRNPGFSFSKMRGVDTTEIGRSVMFDLIGLLTLPVRSTIERGRFEQAKLVAASEAVRLASETRRAYFNAVAAAQAEKFMSQVVISAEAGAQLAQEQAKVGNSSKLDRARQQAFYAEATTQYARTRHAATAAREQLVRLLGLWGSNINFKIPDRLPDLPQKPNEPGALEAMAMEQRLDIQFAKRDVDATARSLGLTNATGFINVLDAGYANKSTTGAPRENGYDISLELPIFDWGGARRARAKATYMMSLNRTADTAIRARSEVREAYSAYRTTYDVAKHYRDEVVPLRKQISDEVLLRYNGMLASVFELLADARDQVMSVNGAIEAQRDFWIAETDMQAAINGGGGAVSQAVTASSSSAPAAQH</sequence>
<proteinExistence type="predicted"/>
<dbReference type="OrthoDB" id="8554634at2"/>
<evidence type="ECO:0000313" key="4">
    <source>
        <dbReference type="Proteomes" id="UP000198639"/>
    </source>
</evidence>
<dbReference type="STRING" id="1164594.SAMN05216204_12131"/>
<feature type="chain" id="PRO_5011441058" evidence="2">
    <location>
        <begin position="24"/>
        <end position="472"/>
    </location>
</feature>